<dbReference type="GO" id="GO:0015280">
    <property type="term" value="F:ligand-gated sodium channel activity"/>
    <property type="evidence" value="ECO:0007669"/>
    <property type="project" value="TreeGrafter"/>
</dbReference>
<keyword evidence="13" id="KW-1185">Reference proteome</keyword>
<dbReference type="Proteomes" id="UP000694844">
    <property type="component" value="Chromosome 6"/>
</dbReference>
<sequence length="490" mass="56073">MKVADVGRLAETGKDQEESVTSSSDTLLGDLWADLKSNTSLHGLSRISTKKTVFHGVFWGAMTLFMVLLLIGAFVAYGLDYFSYETLINIKLTRQAEMTFPSVTICNVSPINISRVNQSEILNMYYLKTHIYGRFFHSFINISDPFYAVLHENRTDSWLNETKFSKEKLFYHKEFEGQPCRNCFEDRRTDIGMCTTFNGLSNNPPLVSKLIGSQNGLSIFVFLDQNNYIYGENLGAGLLVAIHERDEEPNMADNSFLVSAGTVTYVPFRRIDSTFLPYPYKAFGDDYCTETSAPDFQNPLKHYRQYSSYACIRECRARFIYKRCQCRHINDFGNETICTIAQEHTCVRKAKEKFDSSLSIKNNCKCPLSCHQVAYELDFSSAKIPSTKYEEYFSTQNFQDLSTNYIELRFFYHTFFVENVQQVPKIDLTSVLGNVGGYMGIFLGASLLTLMELLEVFMVAMFLISKRLIRKVKGNVISSEKNSRFSEAKT</sequence>
<dbReference type="Gene3D" id="2.60.470.10">
    <property type="entry name" value="Acid-sensing ion channels like domains"/>
    <property type="match status" value="1"/>
</dbReference>
<keyword evidence="5 12" id="KW-1133">Transmembrane helix</keyword>
<name>A0A8B8AJ90_CRAVI</name>
<evidence type="ECO:0000256" key="6">
    <source>
        <dbReference type="ARBA" id="ARBA00023053"/>
    </source>
</evidence>
<evidence type="ECO:0000256" key="11">
    <source>
        <dbReference type="RuleBase" id="RU000679"/>
    </source>
</evidence>
<evidence type="ECO:0000256" key="8">
    <source>
        <dbReference type="ARBA" id="ARBA00023136"/>
    </source>
</evidence>
<protein>
    <submittedName>
        <fullName evidence="14">Acid-sensing ion channel 1A-like</fullName>
    </submittedName>
</protein>
<dbReference type="PRINTS" id="PR01078">
    <property type="entry name" value="AMINACHANNEL"/>
</dbReference>
<keyword evidence="8 12" id="KW-0472">Membrane</keyword>
<accession>A0A8B8AJ90</accession>
<evidence type="ECO:0000256" key="7">
    <source>
        <dbReference type="ARBA" id="ARBA00023065"/>
    </source>
</evidence>
<feature type="transmembrane region" description="Helical" evidence="12">
    <location>
        <begin position="438"/>
        <end position="464"/>
    </location>
</feature>
<keyword evidence="2 11" id="KW-0813">Transport</keyword>
<dbReference type="InterPro" id="IPR001873">
    <property type="entry name" value="ENaC"/>
</dbReference>
<gene>
    <name evidence="14" type="primary">LOC111102253</name>
</gene>
<dbReference type="GeneID" id="111102253"/>
<evidence type="ECO:0000256" key="10">
    <source>
        <dbReference type="ARBA" id="ARBA00023303"/>
    </source>
</evidence>
<feature type="transmembrane region" description="Helical" evidence="12">
    <location>
        <begin position="56"/>
        <end position="79"/>
    </location>
</feature>
<evidence type="ECO:0000313" key="14">
    <source>
        <dbReference type="RefSeq" id="XP_022290628.1"/>
    </source>
</evidence>
<keyword evidence="10 11" id="KW-0407">Ion channel</keyword>
<dbReference type="RefSeq" id="XP_022290628.1">
    <property type="nucleotide sequence ID" value="XM_022434920.1"/>
</dbReference>
<dbReference type="Gene3D" id="1.10.287.820">
    <property type="entry name" value="Acid-sensing ion channel domain"/>
    <property type="match status" value="1"/>
</dbReference>
<evidence type="ECO:0000256" key="12">
    <source>
        <dbReference type="SAM" id="Phobius"/>
    </source>
</evidence>
<dbReference type="Pfam" id="PF00858">
    <property type="entry name" value="ASC"/>
    <property type="match status" value="1"/>
</dbReference>
<dbReference type="KEGG" id="cvn:111102253"/>
<dbReference type="OrthoDB" id="6157104at2759"/>
<comment type="subcellular location">
    <subcellularLocation>
        <location evidence="1">Membrane</location>
        <topology evidence="1">Multi-pass membrane protein</topology>
    </subcellularLocation>
</comment>
<keyword evidence="7 11" id="KW-0406">Ion transport</keyword>
<keyword evidence="4 11" id="KW-0812">Transmembrane</keyword>
<dbReference type="PANTHER" id="PTHR11690">
    <property type="entry name" value="AMILORIDE-SENSITIVE SODIUM CHANNEL-RELATED"/>
    <property type="match status" value="1"/>
</dbReference>
<evidence type="ECO:0000256" key="5">
    <source>
        <dbReference type="ARBA" id="ARBA00022989"/>
    </source>
</evidence>
<keyword evidence="9 11" id="KW-0739">Sodium transport</keyword>
<evidence type="ECO:0000256" key="4">
    <source>
        <dbReference type="ARBA" id="ARBA00022692"/>
    </source>
</evidence>
<reference evidence="14" key="1">
    <citation type="submission" date="2025-08" db="UniProtKB">
        <authorList>
            <consortium name="RefSeq"/>
        </authorList>
    </citation>
    <scope>IDENTIFICATION</scope>
    <source>
        <tissue evidence="14">Whole sample</tissue>
    </source>
</reference>
<keyword evidence="3 11" id="KW-0894">Sodium channel</keyword>
<proteinExistence type="inferred from homology"/>
<evidence type="ECO:0000313" key="13">
    <source>
        <dbReference type="Proteomes" id="UP000694844"/>
    </source>
</evidence>
<evidence type="ECO:0000256" key="1">
    <source>
        <dbReference type="ARBA" id="ARBA00004141"/>
    </source>
</evidence>
<organism evidence="13 14">
    <name type="scientific">Crassostrea virginica</name>
    <name type="common">Eastern oyster</name>
    <dbReference type="NCBI Taxonomy" id="6565"/>
    <lineage>
        <taxon>Eukaryota</taxon>
        <taxon>Metazoa</taxon>
        <taxon>Spiralia</taxon>
        <taxon>Lophotrochozoa</taxon>
        <taxon>Mollusca</taxon>
        <taxon>Bivalvia</taxon>
        <taxon>Autobranchia</taxon>
        <taxon>Pteriomorphia</taxon>
        <taxon>Ostreida</taxon>
        <taxon>Ostreoidea</taxon>
        <taxon>Ostreidae</taxon>
        <taxon>Crassostrea</taxon>
    </lineage>
</organism>
<dbReference type="AlphaFoldDB" id="A0A8B8AJ90"/>
<evidence type="ECO:0000256" key="3">
    <source>
        <dbReference type="ARBA" id="ARBA00022461"/>
    </source>
</evidence>
<dbReference type="PANTHER" id="PTHR11690:SF296">
    <property type="entry name" value="DEGENERIN-LIKE PROTEIN DEL-10"/>
    <property type="match status" value="1"/>
</dbReference>
<dbReference type="GO" id="GO:0005886">
    <property type="term" value="C:plasma membrane"/>
    <property type="evidence" value="ECO:0007669"/>
    <property type="project" value="TreeGrafter"/>
</dbReference>
<evidence type="ECO:0000256" key="2">
    <source>
        <dbReference type="ARBA" id="ARBA00022448"/>
    </source>
</evidence>
<evidence type="ECO:0000256" key="9">
    <source>
        <dbReference type="ARBA" id="ARBA00023201"/>
    </source>
</evidence>
<comment type="similarity">
    <text evidence="11">Belongs to the amiloride-sensitive sodium channel (TC 1.A.6) family.</text>
</comment>
<keyword evidence="6" id="KW-0915">Sodium</keyword>